<dbReference type="SUPFAM" id="SSF51905">
    <property type="entry name" value="FAD/NAD(P)-binding domain"/>
    <property type="match status" value="1"/>
</dbReference>
<dbReference type="PANTHER" id="PTHR13847:SF281">
    <property type="entry name" value="FAD DEPENDENT OXIDOREDUCTASE DOMAIN-CONTAINING PROTEIN"/>
    <property type="match status" value="1"/>
</dbReference>
<name>A0A1I3R724_9HYPH</name>
<dbReference type="EMBL" id="FORF01000018">
    <property type="protein sequence ID" value="SFJ41925.1"/>
    <property type="molecule type" value="Genomic_DNA"/>
</dbReference>
<feature type="domain" description="FAD dependent oxidoreductase" evidence="2">
    <location>
        <begin position="36"/>
        <end position="388"/>
    </location>
</feature>
<accession>A0A1I3R724</accession>
<dbReference type="STRING" id="1121003.SAMN03080618_02906"/>
<reference evidence="4" key="1">
    <citation type="submission" date="2016-10" db="EMBL/GenBank/DDBJ databases">
        <authorList>
            <person name="Varghese N."/>
            <person name="Submissions S."/>
        </authorList>
    </citation>
    <scope>NUCLEOTIDE SEQUENCE [LARGE SCALE GENOMIC DNA]</scope>
    <source>
        <strain evidence="4">DSM 21857</strain>
    </source>
</reference>
<keyword evidence="4" id="KW-1185">Reference proteome</keyword>
<organism evidence="3 4">
    <name type="scientific">Aquamicrobium aerolatum DSM 21857</name>
    <dbReference type="NCBI Taxonomy" id="1121003"/>
    <lineage>
        <taxon>Bacteria</taxon>
        <taxon>Pseudomonadati</taxon>
        <taxon>Pseudomonadota</taxon>
        <taxon>Alphaproteobacteria</taxon>
        <taxon>Hyphomicrobiales</taxon>
        <taxon>Phyllobacteriaceae</taxon>
        <taxon>Aerobium</taxon>
    </lineage>
</organism>
<keyword evidence="1" id="KW-0560">Oxidoreductase</keyword>
<dbReference type="Gene3D" id="3.30.9.10">
    <property type="entry name" value="D-Amino Acid Oxidase, subunit A, domain 2"/>
    <property type="match status" value="1"/>
</dbReference>
<sequence>MNSKSAHPRLPLPSLWEATAAPAPVTEQLDGSSSADIVIVGGGFLGLTTALALSEAGKSVTILEQYEIGWGASGRNGGQVIPGLKRDPDEVVAKFGEELGERLVAFAGQAPSVVFENIARYGIDCSSVRKGWIQPAHTSGSMALLENRAAQWQRRGVEVSLLDAARTAELVGTGTYCGGWIDPRAGGIQPLSYARGLARAAIARGVRIFTQSPATKLGRSGSSWCVSTPKGDVVADQVLLCTNAYSGTLGADLRRTIITPNSFQIATRPLDEGIRRSILPQGHVASDARRLLLYYRLDDDGRLLVGGRGTFRDPEGAEHFGHLRRALALLFPQAANAGIEYYWGGRVAITLDDLPHVHRLDDGLIAVLGCNGRGVALTSALGPRIAAWLQTNDDDEIPFPLSTLRSIPFHQLQTFYVAGASAWYRLRDWLT</sequence>
<dbReference type="GO" id="GO:0016491">
    <property type="term" value="F:oxidoreductase activity"/>
    <property type="evidence" value="ECO:0007669"/>
    <property type="project" value="UniProtKB-KW"/>
</dbReference>
<gene>
    <name evidence="3" type="ORF">SAMN03080618_02906</name>
</gene>
<dbReference type="InterPro" id="IPR006076">
    <property type="entry name" value="FAD-dep_OxRdtase"/>
</dbReference>
<evidence type="ECO:0000313" key="4">
    <source>
        <dbReference type="Proteomes" id="UP000242763"/>
    </source>
</evidence>
<evidence type="ECO:0000313" key="3">
    <source>
        <dbReference type="EMBL" id="SFJ41925.1"/>
    </source>
</evidence>
<proteinExistence type="predicted"/>
<protein>
    <submittedName>
        <fullName evidence="3">Glycine/D-amino acid oxidase</fullName>
    </submittedName>
</protein>
<dbReference type="RefSeq" id="WP_091523748.1">
    <property type="nucleotide sequence ID" value="NZ_FORF01000018.1"/>
</dbReference>
<dbReference type="OrthoDB" id="9814969at2"/>
<dbReference type="Gene3D" id="3.50.50.60">
    <property type="entry name" value="FAD/NAD(P)-binding domain"/>
    <property type="match status" value="1"/>
</dbReference>
<dbReference type="AlphaFoldDB" id="A0A1I3R724"/>
<evidence type="ECO:0000256" key="1">
    <source>
        <dbReference type="ARBA" id="ARBA00023002"/>
    </source>
</evidence>
<dbReference type="GO" id="GO:0005737">
    <property type="term" value="C:cytoplasm"/>
    <property type="evidence" value="ECO:0007669"/>
    <property type="project" value="TreeGrafter"/>
</dbReference>
<evidence type="ECO:0000259" key="2">
    <source>
        <dbReference type="Pfam" id="PF01266"/>
    </source>
</evidence>
<dbReference type="Pfam" id="PF01266">
    <property type="entry name" value="DAO"/>
    <property type="match status" value="1"/>
</dbReference>
<dbReference type="PANTHER" id="PTHR13847">
    <property type="entry name" value="SARCOSINE DEHYDROGENASE-RELATED"/>
    <property type="match status" value="1"/>
</dbReference>
<dbReference type="InterPro" id="IPR036188">
    <property type="entry name" value="FAD/NAD-bd_sf"/>
</dbReference>
<dbReference type="Proteomes" id="UP000242763">
    <property type="component" value="Unassembled WGS sequence"/>
</dbReference>